<feature type="region of interest" description="Disordered" evidence="2">
    <location>
        <begin position="695"/>
        <end position="717"/>
    </location>
</feature>
<evidence type="ECO:0000313" key="4">
    <source>
        <dbReference type="EMBL" id="AWU74004.1"/>
    </source>
</evidence>
<dbReference type="InterPro" id="IPR008936">
    <property type="entry name" value="Rho_GTPase_activation_prot"/>
</dbReference>
<feature type="region of interest" description="Disordered" evidence="2">
    <location>
        <begin position="81"/>
        <end position="104"/>
    </location>
</feature>
<dbReference type="Proteomes" id="UP000249293">
    <property type="component" value="Chromosome 1"/>
</dbReference>
<dbReference type="GO" id="GO:0060237">
    <property type="term" value="P:regulation of fungal-type cell wall organization"/>
    <property type="evidence" value="ECO:0007669"/>
    <property type="project" value="TreeGrafter"/>
</dbReference>
<dbReference type="GO" id="GO:0005938">
    <property type="term" value="C:cell cortex"/>
    <property type="evidence" value="ECO:0007669"/>
    <property type="project" value="TreeGrafter"/>
</dbReference>
<name>A0A2U9QYC0_PICKU</name>
<feature type="region of interest" description="Disordered" evidence="2">
    <location>
        <begin position="118"/>
        <end position="143"/>
    </location>
</feature>
<feature type="compositionally biased region" description="Low complexity" evidence="2">
    <location>
        <begin position="758"/>
        <end position="776"/>
    </location>
</feature>
<dbReference type="AlphaFoldDB" id="A0A2U9QYC0"/>
<feature type="compositionally biased region" description="Low complexity" evidence="2">
    <location>
        <begin position="196"/>
        <end position="216"/>
    </location>
</feature>
<feature type="compositionally biased region" description="Basic residues" evidence="2">
    <location>
        <begin position="797"/>
        <end position="807"/>
    </location>
</feature>
<feature type="domain" description="Rho-GAP" evidence="3">
    <location>
        <begin position="243"/>
        <end position="452"/>
    </location>
</feature>
<feature type="compositionally biased region" description="Low complexity" evidence="2">
    <location>
        <begin position="695"/>
        <end position="711"/>
    </location>
</feature>
<reference evidence="4 5" key="1">
    <citation type="submission" date="2018-06" db="EMBL/GenBank/DDBJ databases">
        <title>Population genomics shows no distinction between pathogenic Candida krusei and environmental Pichia kudriavzevii: One species, four names.</title>
        <authorList>
            <person name="Douglass A.P."/>
            <person name="Offei B."/>
            <person name="Braun-Galleani S."/>
            <person name="Coughlan A.Y."/>
            <person name="Martos A."/>
            <person name="Ortiz-Merino R.A."/>
            <person name="Byrne K.P."/>
            <person name="Wolfe K.H."/>
        </authorList>
    </citation>
    <scope>NUCLEOTIDE SEQUENCE [LARGE SCALE GENOMIC DNA]</scope>
    <source>
        <strain evidence="4 5">CBS573</strain>
    </source>
</reference>
<dbReference type="SUPFAM" id="SSF48350">
    <property type="entry name" value="GTPase activation domain, GAP"/>
    <property type="match status" value="1"/>
</dbReference>
<feature type="region of interest" description="Disordered" evidence="2">
    <location>
        <begin position="1"/>
        <end position="68"/>
    </location>
</feature>
<dbReference type="RefSeq" id="XP_029319481.1">
    <property type="nucleotide sequence ID" value="XM_029463621.1"/>
</dbReference>
<feature type="compositionally biased region" description="Low complexity" evidence="2">
    <location>
        <begin position="9"/>
        <end position="19"/>
    </location>
</feature>
<dbReference type="PROSITE" id="PS50238">
    <property type="entry name" value="RHOGAP"/>
    <property type="match status" value="1"/>
</dbReference>
<dbReference type="InterPro" id="IPR051025">
    <property type="entry name" value="RhoGAP"/>
</dbReference>
<dbReference type="PANTHER" id="PTHR15228:SF25">
    <property type="entry name" value="F-BAR DOMAIN-CONTAINING PROTEIN"/>
    <property type="match status" value="1"/>
</dbReference>
<keyword evidence="1" id="KW-0343">GTPase activation</keyword>
<dbReference type="KEGG" id="pkz:C5L36_0A05990"/>
<feature type="compositionally biased region" description="Low complexity" evidence="2">
    <location>
        <begin position="647"/>
        <end position="658"/>
    </location>
</feature>
<dbReference type="GO" id="GO:0007165">
    <property type="term" value="P:signal transduction"/>
    <property type="evidence" value="ECO:0007669"/>
    <property type="project" value="InterPro"/>
</dbReference>
<evidence type="ECO:0000256" key="2">
    <source>
        <dbReference type="SAM" id="MobiDB-lite"/>
    </source>
</evidence>
<dbReference type="GO" id="GO:0005096">
    <property type="term" value="F:GTPase activator activity"/>
    <property type="evidence" value="ECO:0007669"/>
    <property type="project" value="UniProtKB-KW"/>
</dbReference>
<feature type="compositionally biased region" description="Polar residues" evidence="2">
    <location>
        <begin position="521"/>
        <end position="531"/>
    </location>
</feature>
<dbReference type="Gene3D" id="1.10.555.10">
    <property type="entry name" value="Rho GTPase activation protein"/>
    <property type="match status" value="1"/>
</dbReference>
<feature type="region of interest" description="Disordered" evidence="2">
    <location>
        <begin position="745"/>
        <end position="807"/>
    </location>
</feature>
<dbReference type="PANTHER" id="PTHR15228">
    <property type="entry name" value="SPERMATHECAL PHYSIOLOGY VARIANT"/>
    <property type="match status" value="1"/>
</dbReference>
<feature type="compositionally biased region" description="Basic and acidic residues" evidence="2">
    <location>
        <begin position="220"/>
        <end position="237"/>
    </location>
</feature>
<accession>A0A2U9QYC0</accession>
<organism evidence="4 5">
    <name type="scientific">Pichia kudriavzevii</name>
    <name type="common">Yeast</name>
    <name type="synonym">Issatchenkia orientalis</name>
    <dbReference type="NCBI Taxonomy" id="4909"/>
    <lineage>
        <taxon>Eukaryota</taxon>
        <taxon>Fungi</taxon>
        <taxon>Dikarya</taxon>
        <taxon>Ascomycota</taxon>
        <taxon>Saccharomycotina</taxon>
        <taxon>Pichiomycetes</taxon>
        <taxon>Pichiales</taxon>
        <taxon>Pichiaceae</taxon>
        <taxon>Pichia</taxon>
    </lineage>
</organism>
<dbReference type="GeneID" id="40381714"/>
<feature type="region of interest" description="Disordered" evidence="2">
    <location>
        <begin position="644"/>
        <end position="670"/>
    </location>
</feature>
<dbReference type="Pfam" id="PF00620">
    <property type="entry name" value="RhoGAP"/>
    <property type="match status" value="1"/>
</dbReference>
<dbReference type="OrthoDB" id="3196451at2759"/>
<gene>
    <name evidence="4" type="ORF">C5L36_0A05990</name>
</gene>
<evidence type="ECO:0000259" key="3">
    <source>
        <dbReference type="PROSITE" id="PS50238"/>
    </source>
</evidence>
<dbReference type="SMART" id="SM00324">
    <property type="entry name" value="RhoGAP"/>
    <property type="match status" value="1"/>
</dbReference>
<dbReference type="EMBL" id="CP028773">
    <property type="protein sequence ID" value="AWU74004.1"/>
    <property type="molecule type" value="Genomic_DNA"/>
</dbReference>
<evidence type="ECO:0000256" key="1">
    <source>
        <dbReference type="ARBA" id="ARBA00022468"/>
    </source>
</evidence>
<sequence length="807" mass="90152">MSPNSDIPSSSPMRASLSSWIHRLKSPSPGNFSEEHVETDQHQQVQQHPPEIQAPIEQTRAQSPLLSSSQPLSIPLQRKDLQSHPHHTPLSSSPSPSRPFLGFKSMSSHSFRPLSQLLDSNSTYSTNGTNDQPLLSSSPSNDALRSHRDSFLLQRQADSFGESLIFGTDIETSTQTAYGTIYISAEEPESEEVDVNNDNNNGNNNNGNNKNDNNDNNVDDDNKKDGNNDKNNDKNDKGTLPSRNLSYGRVPLVIVSCGSYLKNNALEVEGIFRLGGSNKRIRQLQQIFSKPPDYGAKLDWSGYSVHDAASLLRRYLSSLSEPLIPFHLYDDFRNPLVEKVELLQYFKDKEKDVKRNKSERKTISSQRKQLLKEYSLLFQRLPPIQKRVLFYLLDMLAMFNLNSEKNRMPAKNLAAIFQPSILFHPDHDLSPEEYQINSLVIESMITYSHKILINVQNEQIQRNKYLSEIRRKNAIDTSNKLQSLPPNIEILDDRGSFDEIEENSSSTVDENTYIHNKPNRNRVNNSPSKSSPLKHMITSLDKKNDLLFLDELEPPPSPFLAPKKPTGRLKSKSLSIHPQSEVVRVVKTSESIEDILSRVTSNQSGLSSSPSSRMSTYTAPENIDNLVSSADEKLAEVLGIPLQPLTESPSKNNSESPSLPMTASTILDFPPVTPTEDAFKIETDGRPQVIMATSTGATSSTTDSSFQPSFPDDSKTSLHSENKLIHISTASSSSGSVGEIPKPQIIRRASPRNHPRGSRNSSLFSSFTSPKLSLSRSKNEGSVSSSDESPTKEKRWYNKLKTRSAKR</sequence>
<feature type="region of interest" description="Disordered" evidence="2">
    <location>
        <begin position="189"/>
        <end position="242"/>
    </location>
</feature>
<proteinExistence type="predicted"/>
<feature type="region of interest" description="Disordered" evidence="2">
    <location>
        <begin position="502"/>
        <end position="533"/>
    </location>
</feature>
<protein>
    <recommendedName>
        <fullName evidence="3">Rho-GAP domain-containing protein</fullName>
    </recommendedName>
</protein>
<dbReference type="VEuPathDB" id="FungiDB:C5L36_0A05990"/>
<dbReference type="InterPro" id="IPR000198">
    <property type="entry name" value="RhoGAP_dom"/>
</dbReference>
<evidence type="ECO:0000313" key="5">
    <source>
        <dbReference type="Proteomes" id="UP000249293"/>
    </source>
</evidence>
<dbReference type="STRING" id="4909.A0A2U9QYC0"/>
<feature type="compositionally biased region" description="Polar residues" evidence="2">
    <location>
        <begin position="503"/>
        <end position="514"/>
    </location>
</feature>
<keyword evidence="5" id="KW-1185">Reference proteome</keyword>
<feature type="compositionally biased region" description="Low complexity" evidence="2">
    <location>
        <begin position="88"/>
        <end position="99"/>
    </location>
</feature>